<dbReference type="InterPro" id="IPR023214">
    <property type="entry name" value="HAD_sf"/>
</dbReference>
<feature type="domain" description="CBS" evidence="6">
    <location>
        <begin position="783"/>
        <end position="843"/>
    </location>
</feature>
<dbReference type="InterPro" id="IPR050511">
    <property type="entry name" value="AMPK_gamma/SDS23_families"/>
</dbReference>
<accession>A0A7S1HRT8</accession>
<keyword evidence="2 3" id="KW-0129">CBS domain</keyword>
<dbReference type="Gene3D" id="3.40.50.1000">
    <property type="entry name" value="HAD superfamily/HAD-like"/>
    <property type="match status" value="1"/>
</dbReference>
<keyword evidence="1" id="KW-0677">Repeat</keyword>
<evidence type="ECO:0000256" key="3">
    <source>
        <dbReference type="PROSITE-ProRule" id="PRU00703"/>
    </source>
</evidence>
<dbReference type="PROSITE" id="PS51371">
    <property type="entry name" value="CBS"/>
    <property type="match status" value="2"/>
</dbReference>
<evidence type="ECO:0000259" key="6">
    <source>
        <dbReference type="PROSITE" id="PS51371"/>
    </source>
</evidence>
<sequence length="851" mass="94263">MWWLRCDKPFFVWDLDETLIAMISWGPKGSHKSTYSPGDYVDVPRERSMVFVRPGVKELLSFVKDLGYPMVLFSASDPTHIELSLQAAEIPASWFVMVLDESKCIQVRGTDGEWACTKDLSRMHHFIDHQQCILIDNCLGHGVVLDAHGQRVQQNLFHVPDFVPHTTQDHRDGKPPDDLFRRVLAALQLHAKPHHGAADLLEVLRSSSQLTDAEVSAGCASSNSKYSAVHSKDGRWMPGGGAQGSVDMLHSGEGNGTGSDYDSGNGSFSDDPTRLLPSLDQEYSPTGRRCRMTPLHGPLQREVCSPDSGRAPPPPRRSVSWSDKKANIIHEDEAKLSGSTRHVSPVMSRPPMSRRRGCLKVGRLQMAEQHLPDGDFEHVTAPSASYSSQRKKYGSLEPHSPDKEEELRKYLCRTETWPGRAPSTPPGETPALWKDDTADTTRHRNSHTAETFTLLDLPHPRRAVAEDASPTLGTGLPKFSDSVCKDPAMLLAPATCLDEVCYWLASVRLVDLTDSIADRSLHQFEAENMDALSPVKKGFQKLAQAGLQSCLITDERGEYVDMLDVNDLLQVIVEECERQVGKSVVDKTWMELAHILKPKSAWFDVPLLQYFKSHEHPVHNSSLRKFIGGITSDTPLLSIISDGLLSGTGPLPHEIPVVIHHQPRILSSFDVMVYLARNLDMFGSARTLTLQQLGLAKKHVIAVSRETPTIEALYQMHRSQVSSLAVTDIDGRLVATLSVSDLRGFVCEDFPFLALQVEKFLNTRRLRRPRGSQEDGAARSPSLSSKTDKPFAATPSTSLEEAITRLASVPAMRLYLVDPQWKPVSVVSATDILRLIAGQSSPLPTSQQRPC</sequence>
<dbReference type="PROSITE" id="PS50969">
    <property type="entry name" value="FCP1"/>
    <property type="match status" value="1"/>
</dbReference>
<evidence type="ECO:0000256" key="1">
    <source>
        <dbReference type="ARBA" id="ARBA00022737"/>
    </source>
</evidence>
<dbReference type="PANTHER" id="PTHR13780:SF128">
    <property type="entry name" value="CBS DOMAIN-CONTAINING PROTEIN"/>
    <property type="match status" value="1"/>
</dbReference>
<evidence type="ECO:0000256" key="2">
    <source>
        <dbReference type="ARBA" id="ARBA00023122"/>
    </source>
</evidence>
<feature type="region of interest" description="Disordered" evidence="4">
    <location>
        <begin position="371"/>
        <end position="406"/>
    </location>
</feature>
<reference evidence="7" key="1">
    <citation type="submission" date="2021-01" db="EMBL/GenBank/DDBJ databases">
        <authorList>
            <person name="Corre E."/>
            <person name="Pelletier E."/>
            <person name="Niang G."/>
            <person name="Scheremetjew M."/>
            <person name="Finn R."/>
            <person name="Kale V."/>
            <person name="Holt S."/>
            <person name="Cochrane G."/>
            <person name="Meng A."/>
            <person name="Brown T."/>
            <person name="Cohen L."/>
        </authorList>
    </citation>
    <scope>NUCLEOTIDE SEQUENCE</scope>
    <source>
        <strain evidence="7">NIES-381</strain>
    </source>
</reference>
<protein>
    <recommendedName>
        <fullName evidence="8">CBS domain-containing protein</fullName>
    </recommendedName>
</protein>
<dbReference type="Gene3D" id="3.10.580.10">
    <property type="entry name" value="CBS-domain"/>
    <property type="match status" value="2"/>
</dbReference>
<dbReference type="PANTHER" id="PTHR13780">
    <property type="entry name" value="AMP-ACTIVATED PROTEIN KINASE, GAMMA REGULATORY SUBUNIT"/>
    <property type="match status" value="1"/>
</dbReference>
<dbReference type="SUPFAM" id="SSF56784">
    <property type="entry name" value="HAD-like"/>
    <property type="match status" value="1"/>
</dbReference>
<dbReference type="CDD" id="cd02205">
    <property type="entry name" value="CBS_pair_SF"/>
    <property type="match status" value="1"/>
</dbReference>
<dbReference type="Pfam" id="PF00571">
    <property type="entry name" value="CBS"/>
    <property type="match status" value="2"/>
</dbReference>
<dbReference type="EMBL" id="HBGA01000217">
    <property type="protein sequence ID" value="CAD8989065.1"/>
    <property type="molecule type" value="Transcribed_RNA"/>
</dbReference>
<dbReference type="InterPro" id="IPR036412">
    <property type="entry name" value="HAD-like_sf"/>
</dbReference>
<name>A0A7S1HRT8_9EUGL</name>
<dbReference type="SUPFAM" id="SSF54631">
    <property type="entry name" value="CBS-domain pair"/>
    <property type="match status" value="1"/>
</dbReference>
<dbReference type="InterPro" id="IPR004274">
    <property type="entry name" value="FCP1_dom"/>
</dbReference>
<feature type="region of interest" description="Disordered" evidence="4">
    <location>
        <begin position="250"/>
        <end position="321"/>
    </location>
</feature>
<dbReference type="AlphaFoldDB" id="A0A7S1HRT8"/>
<feature type="region of interest" description="Disordered" evidence="4">
    <location>
        <begin position="768"/>
        <end position="795"/>
    </location>
</feature>
<dbReference type="SMART" id="SM00116">
    <property type="entry name" value="CBS"/>
    <property type="match status" value="3"/>
</dbReference>
<evidence type="ECO:0000259" key="5">
    <source>
        <dbReference type="PROSITE" id="PS50969"/>
    </source>
</evidence>
<dbReference type="InterPro" id="IPR046342">
    <property type="entry name" value="CBS_dom_sf"/>
</dbReference>
<evidence type="ECO:0008006" key="8">
    <source>
        <dbReference type="Google" id="ProtNLM"/>
    </source>
</evidence>
<gene>
    <name evidence="7" type="ORF">EGYM00392_LOCUS104</name>
</gene>
<proteinExistence type="predicted"/>
<evidence type="ECO:0000256" key="4">
    <source>
        <dbReference type="SAM" id="MobiDB-lite"/>
    </source>
</evidence>
<evidence type="ECO:0000313" key="7">
    <source>
        <dbReference type="EMBL" id="CAD8989065.1"/>
    </source>
</evidence>
<dbReference type="Pfam" id="PF03031">
    <property type="entry name" value="NIF"/>
    <property type="match status" value="1"/>
</dbReference>
<feature type="domain" description="CBS" evidence="6">
    <location>
        <begin position="696"/>
        <end position="752"/>
    </location>
</feature>
<dbReference type="InterPro" id="IPR000644">
    <property type="entry name" value="CBS_dom"/>
</dbReference>
<organism evidence="7">
    <name type="scientific">Eutreptiella gymnastica</name>
    <dbReference type="NCBI Taxonomy" id="73025"/>
    <lineage>
        <taxon>Eukaryota</taxon>
        <taxon>Discoba</taxon>
        <taxon>Euglenozoa</taxon>
        <taxon>Euglenida</taxon>
        <taxon>Spirocuta</taxon>
        <taxon>Euglenophyceae</taxon>
        <taxon>Eutreptiales</taxon>
        <taxon>Eutreptiaceae</taxon>
        <taxon>Eutreptiella</taxon>
    </lineage>
</organism>
<feature type="compositionally biased region" description="Polar residues" evidence="4">
    <location>
        <begin position="258"/>
        <end position="270"/>
    </location>
</feature>
<feature type="domain" description="FCP1 homology" evidence="5">
    <location>
        <begin position="4"/>
        <end position="187"/>
    </location>
</feature>